<name>A0A0M6WUP3_9FIRM</name>
<gene>
    <name evidence="2" type="ORF">RIL183_29181</name>
</gene>
<keyword evidence="3" id="KW-1185">Reference proteome</keyword>
<dbReference type="Proteomes" id="UP000049828">
    <property type="component" value="Unassembled WGS sequence"/>
</dbReference>
<accession>A0A0M6WUP3</accession>
<dbReference type="Pfam" id="PF13443">
    <property type="entry name" value="HTH_26"/>
    <property type="match status" value="1"/>
</dbReference>
<reference evidence="3" key="1">
    <citation type="submission" date="2015-05" db="EMBL/GenBank/DDBJ databases">
        <authorList>
            <consortium name="Pathogen Informatics"/>
        </authorList>
    </citation>
    <scope>NUCLEOTIDE SEQUENCE [LARGE SCALE GENOMIC DNA]</scope>
    <source>
        <strain evidence="3">L1-83</strain>
    </source>
</reference>
<evidence type="ECO:0000259" key="1">
    <source>
        <dbReference type="Pfam" id="PF13443"/>
    </source>
</evidence>
<evidence type="ECO:0000313" key="3">
    <source>
        <dbReference type="Proteomes" id="UP000049828"/>
    </source>
</evidence>
<evidence type="ECO:0000313" key="2">
    <source>
        <dbReference type="EMBL" id="CRL41316.1"/>
    </source>
</evidence>
<dbReference type="RefSeq" id="WP_035779437.1">
    <property type="nucleotide sequence ID" value="NZ_CVRS01000091.1"/>
</dbReference>
<dbReference type="InterPro" id="IPR010982">
    <property type="entry name" value="Lambda_DNA-bd_dom_sf"/>
</dbReference>
<dbReference type="SUPFAM" id="SSF47413">
    <property type="entry name" value="lambda repressor-like DNA-binding domains"/>
    <property type="match status" value="1"/>
</dbReference>
<dbReference type="EMBL" id="CVRS01000091">
    <property type="protein sequence ID" value="CRL41316.1"/>
    <property type="molecule type" value="Genomic_DNA"/>
</dbReference>
<dbReference type="AlphaFoldDB" id="A0A0M6WUP3"/>
<proteinExistence type="predicted"/>
<dbReference type="GO" id="GO:0003677">
    <property type="term" value="F:DNA binding"/>
    <property type="evidence" value="ECO:0007669"/>
    <property type="project" value="InterPro"/>
</dbReference>
<organism evidence="2 3">
    <name type="scientific">Roseburia inulinivorans</name>
    <dbReference type="NCBI Taxonomy" id="360807"/>
    <lineage>
        <taxon>Bacteria</taxon>
        <taxon>Bacillati</taxon>
        <taxon>Bacillota</taxon>
        <taxon>Clostridia</taxon>
        <taxon>Lachnospirales</taxon>
        <taxon>Lachnospiraceae</taxon>
        <taxon>Roseburia</taxon>
    </lineage>
</organism>
<sequence length="68" mass="8186">MIKYDPLWQTLKAKNISQYQLIKDYGIDKAQLQRLRQNMVVKTIILNRLCQILDCRIEDIMEYVPDDK</sequence>
<dbReference type="OrthoDB" id="9807880at2"/>
<dbReference type="Gene3D" id="1.10.260.40">
    <property type="entry name" value="lambda repressor-like DNA-binding domains"/>
    <property type="match status" value="1"/>
</dbReference>
<dbReference type="InterPro" id="IPR001387">
    <property type="entry name" value="Cro/C1-type_HTH"/>
</dbReference>
<feature type="domain" description="HTH cro/C1-type" evidence="1">
    <location>
        <begin position="7"/>
        <end position="66"/>
    </location>
</feature>
<protein>
    <recommendedName>
        <fullName evidence="1">HTH cro/C1-type domain-containing protein</fullName>
    </recommendedName>
</protein>